<evidence type="ECO:0000256" key="8">
    <source>
        <dbReference type="SAM" id="SignalP"/>
    </source>
</evidence>
<dbReference type="PROSITE" id="PS50076">
    <property type="entry name" value="DNAJ_2"/>
    <property type="match status" value="1"/>
</dbReference>
<proteinExistence type="predicted"/>
<accession>A0A8H8CJZ6</accession>
<keyword evidence="2 8" id="KW-0732">Signal</keyword>
<protein>
    <recommendedName>
        <fullName evidence="9">J domain-containing protein</fullName>
    </recommendedName>
</protein>
<evidence type="ECO:0000256" key="4">
    <source>
        <dbReference type="ARBA" id="ARBA00023136"/>
    </source>
</evidence>
<dbReference type="SUPFAM" id="SSF46565">
    <property type="entry name" value="Chaperone J-domain"/>
    <property type="match status" value="1"/>
</dbReference>
<feature type="compositionally biased region" description="Basic residues" evidence="6">
    <location>
        <begin position="314"/>
        <end position="324"/>
    </location>
</feature>
<dbReference type="InterPro" id="IPR036869">
    <property type="entry name" value="J_dom_sf"/>
</dbReference>
<feature type="region of interest" description="Disordered" evidence="6">
    <location>
        <begin position="265"/>
        <end position="324"/>
    </location>
</feature>
<evidence type="ECO:0000313" key="10">
    <source>
        <dbReference type="EMBL" id="KAG5169322.1"/>
    </source>
</evidence>
<evidence type="ECO:0000256" key="2">
    <source>
        <dbReference type="ARBA" id="ARBA00022729"/>
    </source>
</evidence>
<name>A0A8H8CJZ6_PSICU</name>
<dbReference type="SMART" id="SM00271">
    <property type="entry name" value="DnaJ"/>
    <property type="match status" value="1"/>
</dbReference>
<dbReference type="InterPro" id="IPR001623">
    <property type="entry name" value="DnaJ_domain"/>
</dbReference>
<dbReference type="EMBL" id="JAFIQS010000005">
    <property type="protein sequence ID" value="KAG5169322.1"/>
    <property type="molecule type" value="Genomic_DNA"/>
</dbReference>
<feature type="transmembrane region" description="Helical" evidence="7">
    <location>
        <begin position="129"/>
        <end position="148"/>
    </location>
</feature>
<keyword evidence="4 7" id="KW-0472">Membrane</keyword>
<evidence type="ECO:0000256" key="7">
    <source>
        <dbReference type="SAM" id="Phobius"/>
    </source>
</evidence>
<gene>
    <name evidence="10" type="ORF">JR316_005878</name>
</gene>
<evidence type="ECO:0000259" key="9">
    <source>
        <dbReference type="PROSITE" id="PS50076"/>
    </source>
</evidence>
<feature type="compositionally biased region" description="Polar residues" evidence="6">
    <location>
        <begin position="280"/>
        <end position="297"/>
    </location>
</feature>
<dbReference type="PRINTS" id="PR00625">
    <property type="entry name" value="JDOMAIN"/>
</dbReference>
<feature type="domain" description="J" evidence="9">
    <location>
        <begin position="44"/>
        <end position="109"/>
    </location>
</feature>
<dbReference type="Gene3D" id="1.10.287.110">
    <property type="entry name" value="DnaJ domain"/>
    <property type="match status" value="1"/>
</dbReference>
<comment type="caution">
    <text evidence="10">The sequence shown here is derived from an EMBL/GenBank/DDBJ whole genome shotgun (WGS) entry which is preliminary data.</text>
</comment>
<dbReference type="GO" id="GO:0012505">
    <property type="term" value="C:endomembrane system"/>
    <property type="evidence" value="ECO:0007669"/>
    <property type="project" value="UniProtKB-SubCell"/>
</dbReference>
<comment type="subcellular location">
    <subcellularLocation>
        <location evidence="5">Endomembrane system</location>
        <topology evidence="5">Single-pass membrane protein</topology>
    </subcellularLocation>
</comment>
<keyword evidence="3 7" id="KW-1133">Transmembrane helix</keyword>
<evidence type="ECO:0000256" key="3">
    <source>
        <dbReference type="ARBA" id="ARBA00022989"/>
    </source>
</evidence>
<evidence type="ECO:0000256" key="1">
    <source>
        <dbReference type="ARBA" id="ARBA00022692"/>
    </source>
</evidence>
<dbReference type="InterPro" id="IPR052606">
    <property type="entry name" value="DnaJ_domain_protein"/>
</dbReference>
<dbReference type="PANTHER" id="PTHR44653">
    <property type="entry name" value="DNAJ HOMOLOG SUBFAMILY C MEMBER 1"/>
    <property type="match status" value="1"/>
</dbReference>
<sequence length="324" mass="35881">MRPFTVWFALLAFLVASVAAWEKEDHEIFDIVSELEAAEGKGTTFYSWLDVPPTASTNDIAKAYRKKSMLLHPDKNPDVKGVHERFARLGVISTILRNKESRKRYDFFYKNGVPKWRGTGYYYSRFRPGLGSVIIFLTVLTSALQFVIQGINYRKDLERIELIVSQAKAAAWGPKMVPVAGQRKVRVNLGESRDEDGEVTGKRWLDMVVEDSCVYLLEPNGDMHLIDASTAVKPSIANTWFIVLLRSLLNKLTGGRLLDKATAVPAPVGENGSAPDIDTDASSTTGSEAPSGYSTPKNGEEKVRIGGPTSKAGGMRRKNVRKRA</sequence>
<reference evidence="10" key="1">
    <citation type="submission" date="2021-02" db="EMBL/GenBank/DDBJ databases">
        <title>Psilocybe cubensis genome.</title>
        <authorList>
            <person name="Mckernan K.J."/>
            <person name="Crawford S."/>
            <person name="Trippe A."/>
            <person name="Kane L.T."/>
            <person name="Mclaughlin S."/>
        </authorList>
    </citation>
    <scope>NUCLEOTIDE SEQUENCE [LARGE SCALE GENOMIC DNA]</scope>
    <source>
        <strain evidence="10">MGC-MH-2018</strain>
    </source>
</reference>
<evidence type="ECO:0000256" key="5">
    <source>
        <dbReference type="ARBA" id="ARBA00037847"/>
    </source>
</evidence>
<dbReference type="OrthoDB" id="413400at2759"/>
<feature type="signal peptide" evidence="8">
    <location>
        <begin position="1"/>
        <end position="20"/>
    </location>
</feature>
<dbReference type="Pfam" id="PF00226">
    <property type="entry name" value="DnaJ"/>
    <property type="match status" value="1"/>
</dbReference>
<feature type="chain" id="PRO_5034271419" description="J domain-containing protein" evidence="8">
    <location>
        <begin position="21"/>
        <end position="324"/>
    </location>
</feature>
<dbReference type="PANTHER" id="PTHR44653:SF2">
    <property type="entry name" value="DNAJ HOMOLOG SUBFAMILY C MEMBER 1"/>
    <property type="match status" value="1"/>
</dbReference>
<dbReference type="CDD" id="cd06257">
    <property type="entry name" value="DnaJ"/>
    <property type="match status" value="1"/>
</dbReference>
<evidence type="ECO:0000256" key="6">
    <source>
        <dbReference type="SAM" id="MobiDB-lite"/>
    </source>
</evidence>
<organism evidence="10">
    <name type="scientific">Psilocybe cubensis</name>
    <name type="common">Psychedelic mushroom</name>
    <name type="synonym">Stropharia cubensis</name>
    <dbReference type="NCBI Taxonomy" id="181762"/>
    <lineage>
        <taxon>Eukaryota</taxon>
        <taxon>Fungi</taxon>
        <taxon>Dikarya</taxon>
        <taxon>Basidiomycota</taxon>
        <taxon>Agaricomycotina</taxon>
        <taxon>Agaricomycetes</taxon>
        <taxon>Agaricomycetidae</taxon>
        <taxon>Agaricales</taxon>
        <taxon>Agaricineae</taxon>
        <taxon>Strophariaceae</taxon>
        <taxon>Psilocybe</taxon>
    </lineage>
</organism>
<dbReference type="AlphaFoldDB" id="A0A8H8CJZ6"/>
<keyword evidence="1 7" id="KW-0812">Transmembrane</keyword>